<dbReference type="Pfam" id="PF00078">
    <property type="entry name" value="RVT_1"/>
    <property type="match status" value="1"/>
</dbReference>
<dbReference type="OrthoDB" id="1937528at2759"/>
<gene>
    <name evidence="2" type="ORF">E3N88_23071</name>
</gene>
<evidence type="ECO:0000259" key="1">
    <source>
        <dbReference type="PROSITE" id="PS50878"/>
    </source>
</evidence>
<organism evidence="2 3">
    <name type="scientific">Mikania micrantha</name>
    <name type="common">bitter vine</name>
    <dbReference type="NCBI Taxonomy" id="192012"/>
    <lineage>
        <taxon>Eukaryota</taxon>
        <taxon>Viridiplantae</taxon>
        <taxon>Streptophyta</taxon>
        <taxon>Embryophyta</taxon>
        <taxon>Tracheophyta</taxon>
        <taxon>Spermatophyta</taxon>
        <taxon>Magnoliopsida</taxon>
        <taxon>eudicotyledons</taxon>
        <taxon>Gunneridae</taxon>
        <taxon>Pentapetalae</taxon>
        <taxon>asterids</taxon>
        <taxon>campanulids</taxon>
        <taxon>Asterales</taxon>
        <taxon>Asteraceae</taxon>
        <taxon>Asteroideae</taxon>
        <taxon>Heliantheae alliance</taxon>
        <taxon>Eupatorieae</taxon>
        <taxon>Mikania</taxon>
    </lineage>
</organism>
<dbReference type="CDD" id="cd01650">
    <property type="entry name" value="RT_nLTR_like"/>
    <property type="match status" value="1"/>
</dbReference>
<dbReference type="EMBL" id="SZYD01000012">
    <property type="protein sequence ID" value="KAD4585470.1"/>
    <property type="molecule type" value="Genomic_DNA"/>
</dbReference>
<dbReference type="InterPro" id="IPR000477">
    <property type="entry name" value="RT_dom"/>
</dbReference>
<protein>
    <recommendedName>
        <fullName evidence="1">Reverse transcriptase domain-containing protein</fullName>
    </recommendedName>
</protein>
<feature type="domain" description="Reverse transcriptase" evidence="1">
    <location>
        <begin position="3"/>
        <end position="281"/>
    </location>
</feature>
<reference evidence="2 3" key="1">
    <citation type="submission" date="2019-05" db="EMBL/GenBank/DDBJ databases">
        <title>Mikania micrantha, genome provides insights into the molecular mechanism of rapid growth.</title>
        <authorList>
            <person name="Liu B."/>
        </authorList>
    </citation>
    <scope>NUCLEOTIDE SEQUENCE [LARGE SCALE GENOMIC DNA]</scope>
    <source>
        <strain evidence="2">NLD-2019</strain>
        <tissue evidence="2">Leaf</tissue>
    </source>
</reference>
<keyword evidence="3" id="KW-1185">Reference proteome</keyword>
<dbReference type="PROSITE" id="PS50878">
    <property type="entry name" value="RT_POL"/>
    <property type="match status" value="1"/>
</dbReference>
<proteinExistence type="predicted"/>
<evidence type="ECO:0000313" key="2">
    <source>
        <dbReference type="EMBL" id="KAD4585470.1"/>
    </source>
</evidence>
<accession>A0A5N6NE04</accession>
<dbReference type="PANTHER" id="PTHR33116">
    <property type="entry name" value="REVERSE TRANSCRIPTASE ZINC-BINDING DOMAIN-CONTAINING PROTEIN-RELATED-RELATED"/>
    <property type="match status" value="1"/>
</dbReference>
<sequence length="511" mass="57742">MNSFHKEGSISKGCGSSFITLIPKVDNPSSLKEYRPISLIGCINKIISKVLACRIKSFMGSLISETQSAFLAIRNIIDGALIVNETLTWLKKARKKAFFFKIDFDKAFDSVSWEFIDTVLELMNFPCKWRVWIRGILSSTKASVLLNGSPTKEFQCYRGLRQGDPLSPFLFILMMEAFSCVMNKACNEGVLKGIQIPNNGPYISHLLFADDAIIMGEWSSTNLANLRRIMRSFYLVSGLKMNTMKCNLFAINVPEDTTNVMAGALQCQVGVFPFSYLGLVIGENMNLIKNWRSVIEIFERRLSLWKAKQLSFGGRITLIKSVLNSLPVYYFSLYKAPVGVLDRLERIRKAFFWGGSGDRNKIHWVAWDNVTVKKEMGGLGLSTLREINLGLLAKWWWRYKISPESLWCRVVNGLHNVSKAGDVIPCRNGLTGVWKNISKIDTSFHGLGINLKCLIQGVVGRGNVISFWSDTWIGHIPLCFRFPKLFKLELNKSCKVGDHLIKDGELTRAKE</sequence>
<dbReference type="InterPro" id="IPR043502">
    <property type="entry name" value="DNA/RNA_pol_sf"/>
</dbReference>
<comment type="caution">
    <text evidence="2">The sequence shown here is derived from an EMBL/GenBank/DDBJ whole genome shotgun (WGS) entry which is preliminary data.</text>
</comment>
<dbReference type="Proteomes" id="UP000326396">
    <property type="component" value="Linkage Group LG2"/>
</dbReference>
<name>A0A5N6NE04_9ASTR</name>
<dbReference type="SUPFAM" id="SSF56672">
    <property type="entry name" value="DNA/RNA polymerases"/>
    <property type="match status" value="1"/>
</dbReference>
<dbReference type="PANTHER" id="PTHR33116:SF78">
    <property type="entry name" value="OS12G0587133 PROTEIN"/>
    <property type="match status" value="1"/>
</dbReference>
<dbReference type="AlphaFoldDB" id="A0A5N6NE04"/>
<evidence type="ECO:0000313" key="3">
    <source>
        <dbReference type="Proteomes" id="UP000326396"/>
    </source>
</evidence>